<keyword evidence="3" id="KW-1185">Reference proteome</keyword>
<sequence>MESIQISATENSPEINFNINEGLFIIKGKSIVSEVDKFYAPILDWLQEFQTKATSEINFIFDLEYFNIFSSKRILFILYTLSDIRARGIDVRVTWYFSMEDDDMKEVGEDYACMVNIPFDFISKSVAHELI</sequence>
<dbReference type="InterPro" id="IPR018530">
    <property type="entry name" value="SiaC"/>
</dbReference>
<dbReference type="RefSeq" id="WP_147101315.1">
    <property type="nucleotide sequence ID" value="NZ_VOOS01000005.1"/>
</dbReference>
<evidence type="ECO:0000313" key="3">
    <source>
        <dbReference type="Proteomes" id="UP000321721"/>
    </source>
</evidence>
<evidence type="ECO:0000313" key="2">
    <source>
        <dbReference type="EMBL" id="TXB64229.1"/>
    </source>
</evidence>
<dbReference type="EMBL" id="VOOS01000005">
    <property type="protein sequence ID" value="TXB64229.1"/>
    <property type="molecule type" value="Genomic_DNA"/>
</dbReference>
<gene>
    <name evidence="2" type="ORF">FRY74_10575</name>
</gene>
<organism evidence="2 3">
    <name type="scientific">Vicingus serpentipes</name>
    <dbReference type="NCBI Taxonomy" id="1926625"/>
    <lineage>
        <taxon>Bacteria</taxon>
        <taxon>Pseudomonadati</taxon>
        <taxon>Bacteroidota</taxon>
        <taxon>Flavobacteriia</taxon>
        <taxon>Flavobacteriales</taxon>
        <taxon>Vicingaceae</taxon>
        <taxon>Vicingus</taxon>
    </lineage>
</organism>
<evidence type="ECO:0000259" key="1">
    <source>
        <dbReference type="Pfam" id="PF09345"/>
    </source>
</evidence>
<feature type="domain" description="SiaC family regulatory phosphoprotein" evidence="1">
    <location>
        <begin position="6"/>
        <end position="123"/>
    </location>
</feature>
<accession>A0A5C6RQF9</accession>
<proteinExistence type="predicted"/>
<dbReference type="AlphaFoldDB" id="A0A5C6RQF9"/>
<dbReference type="Pfam" id="PF09345">
    <property type="entry name" value="SiaC"/>
    <property type="match status" value="1"/>
</dbReference>
<dbReference type="Proteomes" id="UP000321721">
    <property type="component" value="Unassembled WGS sequence"/>
</dbReference>
<dbReference type="OrthoDB" id="1467283at2"/>
<protein>
    <submittedName>
        <fullName evidence="2">DUF1987 domain-containing protein</fullName>
    </submittedName>
</protein>
<comment type="caution">
    <text evidence="2">The sequence shown here is derived from an EMBL/GenBank/DDBJ whole genome shotgun (WGS) entry which is preliminary data.</text>
</comment>
<reference evidence="2 3" key="1">
    <citation type="submission" date="2019-08" db="EMBL/GenBank/DDBJ databases">
        <title>Genome of Vicingus serpentipes NCIMB 15042.</title>
        <authorList>
            <person name="Bowman J.P."/>
        </authorList>
    </citation>
    <scope>NUCLEOTIDE SEQUENCE [LARGE SCALE GENOMIC DNA]</scope>
    <source>
        <strain evidence="2 3">NCIMB 15042</strain>
    </source>
</reference>
<name>A0A5C6RQF9_9FLAO</name>